<dbReference type="GO" id="GO:0006506">
    <property type="term" value="P:GPI anchor biosynthetic process"/>
    <property type="evidence" value="ECO:0007669"/>
    <property type="project" value="UniProtKB-UniPathway"/>
</dbReference>
<keyword evidence="3" id="KW-0812">Transmembrane</keyword>
<evidence type="ECO:0000313" key="5">
    <source>
        <dbReference type="Proteomes" id="UP000094801"/>
    </source>
</evidence>
<dbReference type="STRING" id="983967.A0A1E4SW50"/>
<organism evidence="4 5">
    <name type="scientific">[Candida] arabinofermentans NRRL YB-2248</name>
    <dbReference type="NCBI Taxonomy" id="983967"/>
    <lineage>
        <taxon>Eukaryota</taxon>
        <taxon>Fungi</taxon>
        <taxon>Dikarya</taxon>
        <taxon>Ascomycota</taxon>
        <taxon>Saccharomycotina</taxon>
        <taxon>Pichiomycetes</taxon>
        <taxon>Pichiales</taxon>
        <taxon>Pichiaceae</taxon>
        <taxon>Ogataea</taxon>
        <taxon>Ogataea/Candida clade</taxon>
    </lineage>
</organism>
<dbReference type="InterPro" id="IPR003737">
    <property type="entry name" value="GlcNAc_PI_deacetylase-related"/>
</dbReference>
<evidence type="ECO:0000256" key="2">
    <source>
        <dbReference type="ARBA" id="ARBA00012176"/>
    </source>
</evidence>
<dbReference type="AlphaFoldDB" id="A0A1E4SW50"/>
<dbReference type="GO" id="GO:0000225">
    <property type="term" value="F:N-acetylglucosaminylphosphatidylinositol deacetylase activity"/>
    <property type="evidence" value="ECO:0007669"/>
    <property type="project" value="UniProtKB-EC"/>
</dbReference>
<sequence length="337" mass="38549">MKSVCNVFRKARTVLQRINTKILSKVTSILITWIILSTVIPNYYRPAPLLLKSNTDGYLNTTSLYELNSNAVVNHQLINSDIVLVTAHPDDESMFFAPTLIELAKSNYGNRIHLICFSDGNFDGLGKIRSEEISKSATFLGIDSVKVLDYADNIKLSWDSEDIVNTLTTELAELELTLPQLVILTFDDAGVSSHPNHISLFNGVSKFMNLQQSVQSASSVNFFKLKTWPIYIKFSSHVITNFELLLHHIKSQAGLCQRFQSLPNQLGFQQSLRQYSNSFYGSSDFDSIVIYSDFYSWFVNMSAMTYAHHSQIVWFRWFWLFFSKYMNSNELILVDSY</sequence>
<dbReference type="Proteomes" id="UP000094801">
    <property type="component" value="Unassembled WGS sequence"/>
</dbReference>
<keyword evidence="3" id="KW-1133">Transmembrane helix</keyword>
<feature type="transmembrane region" description="Helical" evidence="3">
    <location>
        <begin position="22"/>
        <end position="44"/>
    </location>
</feature>
<dbReference type="OrthoDB" id="440160at2759"/>
<gene>
    <name evidence="4" type="ORF">CANARDRAFT_29713</name>
</gene>
<dbReference type="Pfam" id="PF02585">
    <property type="entry name" value="PIG-L"/>
    <property type="match status" value="1"/>
</dbReference>
<dbReference type="GO" id="GO:0005783">
    <property type="term" value="C:endoplasmic reticulum"/>
    <property type="evidence" value="ECO:0007669"/>
    <property type="project" value="TreeGrafter"/>
</dbReference>
<dbReference type="GO" id="GO:0016020">
    <property type="term" value="C:membrane"/>
    <property type="evidence" value="ECO:0007669"/>
    <property type="project" value="GOC"/>
</dbReference>
<comment type="similarity">
    <text evidence="1">Belongs to the PIGL family.</text>
</comment>
<dbReference type="InterPro" id="IPR024078">
    <property type="entry name" value="LmbE-like_dom_sf"/>
</dbReference>
<keyword evidence="5" id="KW-1185">Reference proteome</keyword>
<dbReference type="PANTHER" id="PTHR12993">
    <property type="entry name" value="N-ACETYLGLUCOSAMINYL-PHOSPHATIDYLINOSITOL DE-N-ACETYLASE-RELATED"/>
    <property type="match status" value="1"/>
</dbReference>
<protein>
    <recommendedName>
        <fullName evidence="2">N-acetylglucosaminylphosphatidylinositol deacetylase</fullName>
        <ecNumber evidence="2">3.5.1.89</ecNumber>
    </recommendedName>
</protein>
<accession>A0A1E4SW50</accession>
<dbReference type="PANTHER" id="PTHR12993:SF11">
    <property type="entry name" value="N-ACETYLGLUCOSAMINYL-PHOSPHATIDYLINOSITOL DE-N-ACETYLASE"/>
    <property type="match status" value="1"/>
</dbReference>
<reference evidence="5" key="1">
    <citation type="submission" date="2016-04" db="EMBL/GenBank/DDBJ databases">
        <title>Comparative genomics of biotechnologically important yeasts.</title>
        <authorList>
            <consortium name="DOE Joint Genome Institute"/>
            <person name="Riley R."/>
            <person name="Haridas S."/>
            <person name="Wolfe K.H."/>
            <person name="Lopes M.R."/>
            <person name="Hittinger C.T."/>
            <person name="Goker M."/>
            <person name="Salamov A."/>
            <person name="Wisecaver J."/>
            <person name="Long T.M."/>
            <person name="Aerts A.L."/>
            <person name="Barry K."/>
            <person name="Choi C."/>
            <person name="Clum A."/>
            <person name="Coughlan A.Y."/>
            <person name="Deshpande S."/>
            <person name="Douglass A.P."/>
            <person name="Hanson S.J."/>
            <person name="Klenk H.-P."/>
            <person name="Labutti K."/>
            <person name="Lapidus A."/>
            <person name="Lindquist E."/>
            <person name="Lipzen A."/>
            <person name="Meier-Kolthoff J.P."/>
            <person name="Ohm R.A."/>
            <person name="Otillar R.P."/>
            <person name="Pangilinan J."/>
            <person name="Peng Y."/>
            <person name="Rokas A."/>
            <person name="Rosa C.A."/>
            <person name="Scheuner C."/>
            <person name="Sibirny A.A."/>
            <person name="Slot J.C."/>
            <person name="Stielow J.B."/>
            <person name="Sun H."/>
            <person name="Kurtzman C.P."/>
            <person name="Blackwell M."/>
            <person name="Grigoriev I.V."/>
            <person name="Jeffries T.W."/>
        </authorList>
    </citation>
    <scope>NUCLEOTIDE SEQUENCE [LARGE SCALE GENOMIC DNA]</scope>
    <source>
        <strain evidence="5">NRRL YB-2248</strain>
    </source>
</reference>
<dbReference type="EC" id="3.5.1.89" evidence="2"/>
<evidence type="ECO:0000256" key="1">
    <source>
        <dbReference type="ARBA" id="ARBA00006066"/>
    </source>
</evidence>
<evidence type="ECO:0000256" key="3">
    <source>
        <dbReference type="SAM" id="Phobius"/>
    </source>
</evidence>
<dbReference type="SUPFAM" id="SSF102588">
    <property type="entry name" value="LmbE-like"/>
    <property type="match status" value="1"/>
</dbReference>
<dbReference type="UniPathway" id="UPA00196"/>
<proteinExistence type="inferred from homology"/>
<dbReference type="Gene3D" id="3.40.50.10320">
    <property type="entry name" value="LmbE-like"/>
    <property type="match status" value="1"/>
</dbReference>
<name>A0A1E4SW50_9ASCO</name>
<evidence type="ECO:0000313" key="4">
    <source>
        <dbReference type="EMBL" id="ODV83726.1"/>
    </source>
</evidence>
<keyword evidence="3" id="KW-0472">Membrane</keyword>
<dbReference type="EMBL" id="KV453861">
    <property type="protein sequence ID" value="ODV83726.1"/>
    <property type="molecule type" value="Genomic_DNA"/>
</dbReference>